<dbReference type="AlphaFoldDB" id="A0A836KJW9"/>
<feature type="compositionally biased region" description="Basic and acidic residues" evidence="1">
    <location>
        <begin position="58"/>
        <end position="81"/>
    </location>
</feature>
<feature type="compositionally biased region" description="Basic and acidic residues" evidence="1">
    <location>
        <begin position="630"/>
        <end position="640"/>
    </location>
</feature>
<feature type="domain" description="Flagellar attachment zone protein 1 conserved" evidence="2">
    <location>
        <begin position="301"/>
        <end position="391"/>
    </location>
</feature>
<protein>
    <recommendedName>
        <fullName evidence="2">Flagellar attachment zone protein 1 conserved domain-containing protein</fullName>
    </recommendedName>
</protein>
<reference evidence="4" key="2">
    <citation type="journal article" date="2021" name="Sci. Data">
        <title>Chromosome-scale genome sequencing, assembly and annotation of six genomes from subfamily Leishmaniinae.</title>
        <authorList>
            <person name="Almutairi H."/>
            <person name="Urbaniak M.D."/>
            <person name="Bates M.D."/>
            <person name="Jariyapan N."/>
            <person name="Kwakye-Nuako G."/>
            <person name="Thomaz Soccol V."/>
            <person name="Al-Salem W.S."/>
            <person name="Dillon R.J."/>
            <person name="Bates P.A."/>
            <person name="Gatherer D."/>
        </authorList>
    </citation>
    <scope>NUCLEOTIDE SEQUENCE [LARGE SCALE GENOMIC DNA]</scope>
</reference>
<feature type="compositionally biased region" description="Polar residues" evidence="1">
    <location>
        <begin position="598"/>
        <end position="611"/>
    </location>
</feature>
<proteinExistence type="predicted"/>
<evidence type="ECO:0000259" key="2">
    <source>
        <dbReference type="Pfam" id="PF23398"/>
    </source>
</evidence>
<dbReference type="EMBL" id="JAFEUZ010000025">
    <property type="protein sequence ID" value="KAG5476976.1"/>
    <property type="molecule type" value="Genomic_DNA"/>
</dbReference>
<dbReference type="InterPro" id="IPR056614">
    <property type="entry name" value="FAZ1_cons"/>
</dbReference>
<organism evidence="3 4">
    <name type="scientific">Leishmania martiniquensis</name>
    <dbReference type="NCBI Taxonomy" id="1580590"/>
    <lineage>
        <taxon>Eukaryota</taxon>
        <taxon>Discoba</taxon>
        <taxon>Euglenozoa</taxon>
        <taxon>Kinetoplastea</taxon>
        <taxon>Metakinetoplastina</taxon>
        <taxon>Trypanosomatida</taxon>
        <taxon>Trypanosomatidae</taxon>
        <taxon>Leishmaniinae</taxon>
        <taxon>Leishmania</taxon>
    </lineage>
</organism>
<evidence type="ECO:0000313" key="4">
    <source>
        <dbReference type="Proteomes" id="UP000673552"/>
    </source>
</evidence>
<feature type="region of interest" description="Disordered" evidence="1">
    <location>
        <begin position="15"/>
        <end position="258"/>
    </location>
</feature>
<keyword evidence="4" id="KW-1185">Reference proteome</keyword>
<accession>A0A836KJW9</accession>
<comment type="caution">
    <text evidence="3">The sequence shown here is derived from an EMBL/GenBank/DDBJ whole genome shotgun (WGS) entry which is preliminary data.</text>
</comment>
<reference evidence="4" key="1">
    <citation type="journal article" date="2021" name="Microbiol. Resour. Announc.">
        <title>LGAAP: Leishmaniinae Genome Assembly and Annotation Pipeline.</title>
        <authorList>
            <person name="Almutairi H."/>
            <person name="Urbaniak M.D."/>
            <person name="Bates M.D."/>
            <person name="Jariyapan N."/>
            <person name="Kwakye-Nuako G."/>
            <person name="Thomaz-Soccol V."/>
            <person name="Al-Salem W.S."/>
            <person name="Dillon R.J."/>
            <person name="Bates P.A."/>
            <person name="Gatherer D."/>
        </authorList>
    </citation>
    <scope>NUCLEOTIDE SEQUENCE [LARGE SCALE GENOMIC DNA]</scope>
</reference>
<dbReference type="GeneID" id="92515293"/>
<feature type="region of interest" description="Disordered" evidence="1">
    <location>
        <begin position="584"/>
        <end position="615"/>
    </location>
</feature>
<dbReference type="Proteomes" id="UP000673552">
    <property type="component" value="Unassembled WGS sequence"/>
</dbReference>
<evidence type="ECO:0000256" key="1">
    <source>
        <dbReference type="SAM" id="MobiDB-lite"/>
    </source>
</evidence>
<dbReference type="RefSeq" id="XP_067178146.1">
    <property type="nucleotide sequence ID" value="XM_067322781.1"/>
</dbReference>
<feature type="compositionally biased region" description="Low complexity" evidence="1">
    <location>
        <begin position="206"/>
        <end position="234"/>
    </location>
</feature>
<sequence>MESTVSSITFRETVQSKGRLDDLKRSEETASISIREETTAEESSPQLQLNGTNTGAARDVRSQQDDIEFRMTDDATLKSERSLMYQLEDSRSTSHPQSNASPELLVSVPREEAEAAASPTPLRPSGAAALQESASPAASSNEEKIDESEEAEQVPATQTRPRGTPAVAAAASEGAPASAEAAIGDAYPPPRRLSRRAVEAAKTPRSRAGAPRTPSSRSPSSTFRRLAQQQQASSEMQAPVVPPAVPESAREPSPETVTLTTWQPDLRTSTISEISIEEEPTAVEDAPVPTPGATRSEAPGMVVTEHTRHFSGSEWERVVASALDKMKQTVASEAAAALGVELQHVQVMNVEATATGMTCVISVGHAPGMTTSEVDEKLSSYPYEKMMLLCDHDGHGVDDALATSKDASALDDAPAETSEREAPRAAAMQDKMFARKRRRANRTQGSFNEAMPSGTHSAQPSAALARKALKGLPELLITPRTYQCRSPRPGAERSMDRLAIPYMATSHEATDRLGRNGSGRVPLHEGESDSQPLHIPPQHIERGVTPLVFCPRMATAAPQQQRAMAAPMGDASAHRYINGVEHTADTHSVSRRSHSRSPKQPTLSSAANSAPYQDDYALMTQGVEEELADEEAKLQHHREDYDEEDISFTVAAPNPFV</sequence>
<name>A0A836KJW9_9TRYP</name>
<evidence type="ECO:0000313" key="3">
    <source>
        <dbReference type="EMBL" id="KAG5476976.1"/>
    </source>
</evidence>
<feature type="region of interest" description="Disordered" evidence="1">
    <location>
        <begin position="628"/>
        <end position="657"/>
    </location>
</feature>
<feature type="region of interest" description="Disordered" evidence="1">
    <location>
        <begin position="406"/>
        <end position="461"/>
    </location>
</feature>
<feature type="compositionally biased region" description="Low complexity" evidence="1">
    <location>
        <begin position="165"/>
        <end position="186"/>
    </location>
</feature>
<feature type="compositionally biased region" description="Polar residues" evidence="1">
    <location>
        <begin position="41"/>
        <end position="55"/>
    </location>
</feature>
<dbReference type="OrthoDB" id="266968at2759"/>
<gene>
    <name evidence="3" type="ORF">LSCM1_05310</name>
</gene>
<feature type="compositionally biased region" description="Low complexity" evidence="1">
    <location>
        <begin position="127"/>
        <end position="140"/>
    </location>
</feature>
<dbReference type="Pfam" id="PF23398">
    <property type="entry name" value="FAZ1_cons"/>
    <property type="match status" value="1"/>
</dbReference>
<dbReference type="KEGG" id="lmat:92515293"/>
<feature type="region of interest" description="Disordered" evidence="1">
    <location>
        <begin position="510"/>
        <end position="537"/>
    </location>
</feature>
<feature type="compositionally biased region" description="Basic and acidic residues" evidence="1">
    <location>
        <begin position="18"/>
        <end position="38"/>
    </location>
</feature>